<dbReference type="Proteomes" id="UP000593568">
    <property type="component" value="Unassembled WGS sequence"/>
</dbReference>
<reference evidence="1 2" key="1">
    <citation type="journal article" date="2019" name="Genome Biol. Evol.">
        <title>Insights into the evolution of the New World diploid cottons (Gossypium, subgenus Houzingenia) based on genome sequencing.</title>
        <authorList>
            <person name="Grover C.E."/>
            <person name="Arick M.A. 2nd"/>
            <person name="Thrash A."/>
            <person name="Conover J.L."/>
            <person name="Sanders W.S."/>
            <person name="Peterson D.G."/>
            <person name="Frelichowski J.E."/>
            <person name="Scheffler J.A."/>
            <person name="Scheffler B.E."/>
            <person name="Wendel J.F."/>
        </authorList>
    </citation>
    <scope>NUCLEOTIDE SEQUENCE [LARGE SCALE GENOMIC DNA]</scope>
    <source>
        <strain evidence="1">8</strain>
        <tissue evidence="1">Leaf</tissue>
    </source>
</reference>
<evidence type="ECO:0000313" key="1">
    <source>
        <dbReference type="EMBL" id="MBA0786721.1"/>
    </source>
</evidence>
<name>A0A7J9FNI2_9ROSI</name>
<dbReference type="PANTHER" id="PTHR31973">
    <property type="entry name" value="POLYPROTEIN, PUTATIVE-RELATED"/>
    <property type="match status" value="1"/>
</dbReference>
<proteinExistence type="predicted"/>
<dbReference type="AlphaFoldDB" id="A0A7J9FNI2"/>
<dbReference type="EMBL" id="JABEZW010224240">
    <property type="protein sequence ID" value="MBA0786721.1"/>
    <property type="molecule type" value="Genomic_DNA"/>
</dbReference>
<sequence>MMKDKLAGNFLQEFAMLWDYTDELRLKNPGSTIKIAVNRVTPHSPTHFKRFYVCFEALKRGWKEGCRPVLGLDGYFLKGPFKGKLLAVVGRDGNNQMYLVAWAIVEGECIDYWRESGNKTKKTCISLMKVLQRSCSLRIRKFRPRHSKGYTRCQIL</sequence>
<evidence type="ECO:0008006" key="3">
    <source>
        <dbReference type="Google" id="ProtNLM"/>
    </source>
</evidence>
<protein>
    <recommendedName>
        <fullName evidence="3">MULE transposase domain-containing protein</fullName>
    </recommendedName>
</protein>
<dbReference type="PANTHER" id="PTHR31973:SF187">
    <property type="entry name" value="MUTATOR TRANSPOSASE MUDRA PROTEIN"/>
    <property type="match status" value="1"/>
</dbReference>
<comment type="caution">
    <text evidence="1">The sequence shown here is derived from an EMBL/GenBank/DDBJ whole genome shotgun (WGS) entry which is preliminary data.</text>
</comment>
<evidence type="ECO:0000313" key="2">
    <source>
        <dbReference type="Proteomes" id="UP000593568"/>
    </source>
</evidence>
<organism evidence="1 2">
    <name type="scientific">Gossypium trilobum</name>
    <dbReference type="NCBI Taxonomy" id="34281"/>
    <lineage>
        <taxon>Eukaryota</taxon>
        <taxon>Viridiplantae</taxon>
        <taxon>Streptophyta</taxon>
        <taxon>Embryophyta</taxon>
        <taxon>Tracheophyta</taxon>
        <taxon>Spermatophyta</taxon>
        <taxon>Magnoliopsida</taxon>
        <taxon>eudicotyledons</taxon>
        <taxon>Gunneridae</taxon>
        <taxon>Pentapetalae</taxon>
        <taxon>rosids</taxon>
        <taxon>malvids</taxon>
        <taxon>Malvales</taxon>
        <taxon>Malvaceae</taxon>
        <taxon>Malvoideae</taxon>
        <taxon>Gossypium</taxon>
    </lineage>
</organism>
<gene>
    <name evidence="1" type="ORF">Gotri_028029</name>
</gene>
<accession>A0A7J9FNI2</accession>
<keyword evidence="2" id="KW-1185">Reference proteome</keyword>